<feature type="transmembrane region" description="Helical" evidence="6">
    <location>
        <begin position="9"/>
        <end position="33"/>
    </location>
</feature>
<comment type="subcellular location">
    <subcellularLocation>
        <location evidence="1">Cell membrane</location>
        <topology evidence="1">Multi-pass membrane protein</topology>
    </subcellularLocation>
</comment>
<dbReference type="InterPro" id="IPR035919">
    <property type="entry name" value="EAL_sf"/>
</dbReference>
<dbReference type="Gene3D" id="3.30.450.20">
    <property type="entry name" value="PAS domain"/>
    <property type="match status" value="2"/>
</dbReference>
<evidence type="ECO:0000256" key="1">
    <source>
        <dbReference type="ARBA" id="ARBA00004651"/>
    </source>
</evidence>
<dbReference type="PANTHER" id="PTHR44757:SF2">
    <property type="entry name" value="BIOFILM ARCHITECTURE MAINTENANCE PROTEIN MBAA"/>
    <property type="match status" value="1"/>
</dbReference>
<keyword evidence="4 6" id="KW-1133">Transmembrane helix</keyword>
<dbReference type="OrthoDB" id="1316910at2"/>
<dbReference type="RefSeq" id="WP_065610758.1">
    <property type="nucleotide sequence ID" value="NZ_CAWMPN010000008.1"/>
</dbReference>
<gene>
    <name evidence="9" type="ORF">A6E04_09945</name>
</gene>
<dbReference type="NCBIfam" id="TIGR00254">
    <property type="entry name" value="GGDEF"/>
    <property type="match status" value="1"/>
</dbReference>
<dbReference type="Gene3D" id="3.30.70.270">
    <property type="match status" value="1"/>
</dbReference>
<dbReference type="InterPro" id="IPR043128">
    <property type="entry name" value="Rev_trsase/Diguanyl_cyclase"/>
</dbReference>
<dbReference type="SMART" id="SM00052">
    <property type="entry name" value="EAL"/>
    <property type="match status" value="1"/>
</dbReference>
<dbReference type="Pfam" id="PF00990">
    <property type="entry name" value="GGDEF"/>
    <property type="match status" value="1"/>
</dbReference>
<dbReference type="InterPro" id="IPR033480">
    <property type="entry name" value="sCache_2"/>
</dbReference>
<dbReference type="SMART" id="SM00267">
    <property type="entry name" value="GGDEF"/>
    <property type="match status" value="1"/>
</dbReference>
<dbReference type="AlphaFoldDB" id="A0A1B9P1C0"/>
<dbReference type="CDD" id="cd01948">
    <property type="entry name" value="EAL"/>
    <property type="match status" value="1"/>
</dbReference>
<reference evidence="9 10" key="1">
    <citation type="submission" date="2016-06" db="EMBL/GenBank/DDBJ databases">
        <authorList>
            <person name="Kjaerup R.B."/>
            <person name="Dalgaard T.S."/>
            <person name="Juul-Madsen H.R."/>
        </authorList>
    </citation>
    <scope>NUCLEOTIDE SEQUENCE [LARGE SCALE GENOMIC DNA]</scope>
    <source>
        <strain evidence="9 10">1S159</strain>
    </source>
</reference>
<evidence type="ECO:0000313" key="10">
    <source>
        <dbReference type="Proteomes" id="UP000093523"/>
    </source>
</evidence>
<dbReference type="Pfam" id="PF00563">
    <property type="entry name" value="EAL"/>
    <property type="match status" value="1"/>
</dbReference>
<dbReference type="PROSITE" id="PS50887">
    <property type="entry name" value="GGDEF"/>
    <property type="match status" value="1"/>
</dbReference>
<dbReference type="GO" id="GO:0005886">
    <property type="term" value="C:plasma membrane"/>
    <property type="evidence" value="ECO:0007669"/>
    <property type="project" value="UniProtKB-SubCell"/>
</dbReference>
<dbReference type="SUPFAM" id="SSF55073">
    <property type="entry name" value="Nucleotide cyclase"/>
    <property type="match status" value="1"/>
</dbReference>
<evidence type="ECO:0000256" key="2">
    <source>
        <dbReference type="ARBA" id="ARBA00022475"/>
    </source>
</evidence>
<keyword evidence="3 6" id="KW-0812">Transmembrane</keyword>
<feature type="transmembrane region" description="Helical" evidence="6">
    <location>
        <begin position="352"/>
        <end position="374"/>
    </location>
</feature>
<dbReference type="SMART" id="SM01049">
    <property type="entry name" value="Cache_2"/>
    <property type="match status" value="1"/>
</dbReference>
<evidence type="ECO:0000259" key="7">
    <source>
        <dbReference type="PROSITE" id="PS50883"/>
    </source>
</evidence>
<dbReference type="Proteomes" id="UP000093523">
    <property type="component" value="Unassembled WGS sequence"/>
</dbReference>
<feature type="domain" description="EAL" evidence="7">
    <location>
        <begin position="575"/>
        <end position="829"/>
    </location>
</feature>
<dbReference type="CDD" id="cd01949">
    <property type="entry name" value="GGDEF"/>
    <property type="match status" value="1"/>
</dbReference>
<evidence type="ECO:0000256" key="6">
    <source>
        <dbReference type="SAM" id="Phobius"/>
    </source>
</evidence>
<sequence>MPRQSDKKLLMLISIMPIVLIGVFTFVLNAMVIHENRSKVEILIESVYRESVDQQKDQIKHQVENIFQQIEYERNLAETTLKKRIKERVDDGYNTIRFIYEKNRDKTKAEQLSLISNALRQVRFNEGRGYFFIHSMDGINIMHPIFPEFEGTDISQFQDVRGTFVHKELTALLKKKGEGFSRWWYPKPNGSEQEFEKIGYAKYFKPLDLYISTGEYIFDIEHDIQARLLSWISEIRYGKNGYIFLLDSFGNVLAHYNKEFVSPQKYTVDTPNPMNLTKKMLEIAQKGEGFIEYTSSFKPATLGPAEKLSYIKGYKPWGWAIGAGIYTADTEKLLEEKEQMLIVQNEKELMKILLLTLTLAFILTLLSLAVSRYVEMRFNRFKTRIHHDFTTLEKTKNKMQHMALHDSLTQLPNRVMLESKIELGIQRAELSEKKLAVMFVDLDDFKKINDRFGHEVGDVLLKKISSKFSRMLKGQDIVARFGGDEFVFCFPLLTSVEEAEVKVELIKSVFNEQFLIHGKEISTSCSIGVAMYPSDANNSTALISKADIVLYKSKEKQKGGSLFFDQSIDDQVSYEFHLEEELRFALDRSEIFICYQPQINIQTGKLCGVEALCRWNNKKLGFVSPVDFIAAAEEIGIIDSIGDFVLQRACEDLLAFMPNGKEAAKVSVNISPKQLIQPNFIQRVMHIIEQTGIDVSRVVLEITENILISELDNVSPILQKLQQLGFGISLDDFGTGYSSLSYLNILPITEIKIDRTFINSLFVNEQSETLVKAIIAIGASCQMTVVAEGVETKEQFDKLKEYQCDLVQGYYFDKPLSIEDLRSRYRITPS</sequence>
<dbReference type="Pfam" id="PF08269">
    <property type="entry name" value="dCache_2"/>
    <property type="match status" value="1"/>
</dbReference>
<evidence type="ECO:0000256" key="4">
    <source>
        <dbReference type="ARBA" id="ARBA00022989"/>
    </source>
</evidence>
<dbReference type="PANTHER" id="PTHR44757">
    <property type="entry name" value="DIGUANYLATE CYCLASE DGCP"/>
    <property type="match status" value="1"/>
</dbReference>
<dbReference type="STRING" id="688.A6E04_09945"/>
<name>A0A1B9P1C0_ALILO</name>
<dbReference type="InterPro" id="IPR004010">
    <property type="entry name" value="Double_Cache_2"/>
</dbReference>
<proteinExistence type="predicted"/>
<protein>
    <submittedName>
        <fullName evidence="9">Diguanylate cyclase</fullName>
    </submittedName>
</protein>
<dbReference type="Gene3D" id="3.20.20.450">
    <property type="entry name" value="EAL domain"/>
    <property type="match status" value="1"/>
</dbReference>
<dbReference type="InterPro" id="IPR052155">
    <property type="entry name" value="Biofilm_reg_signaling"/>
</dbReference>
<dbReference type="PROSITE" id="PS50883">
    <property type="entry name" value="EAL"/>
    <property type="match status" value="1"/>
</dbReference>
<dbReference type="EMBL" id="MAJU01000008">
    <property type="protein sequence ID" value="OCH22160.1"/>
    <property type="molecule type" value="Genomic_DNA"/>
</dbReference>
<dbReference type="CDD" id="cd12912">
    <property type="entry name" value="PDC2_MCP_like"/>
    <property type="match status" value="1"/>
</dbReference>
<evidence type="ECO:0000256" key="3">
    <source>
        <dbReference type="ARBA" id="ARBA00022692"/>
    </source>
</evidence>
<dbReference type="InterPro" id="IPR000160">
    <property type="entry name" value="GGDEF_dom"/>
</dbReference>
<dbReference type="InterPro" id="IPR029787">
    <property type="entry name" value="Nucleotide_cyclase"/>
</dbReference>
<keyword evidence="2" id="KW-1003">Cell membrane</keyword>
<organism evidence="9 10">
    <name type="scientific">Aliivibrio logei</name>
    <name type="common">Vibrio logei</name>
    <dbReference type="NCBI Taxonomy" id="688"/>
    <lineage>
        <taxon>Bacteria</taxon>
        <taxon>Pseudomonadati</taxon>
        <taxon>Pseudomonadota</taxon>
        <taxon>Gammaproteobacteria</taxon>
        <taxon>Vibrionales</taxon>
        <taxon>Vibrionaceae</taxon>
        <taxon>Aliivibrio</taxon>
    </lineage>
</organism>
<evidence type="ECO:0000313" key="9">
    <source>
        <dbReference type="EMBL" id="OCH22160.1"/>
    </source>
</evidence>
<evidence type="ECO:0000259" key="8">
    <source>
        <dbReference type="PROSITE" id="PS50887"/>
    </source>
</evidence>
<dbReference type="SUPFAM" id="SSF141868">
    <property type="entry name" value="EAL domain-like"/>
    <property type="match status" value="1"/>
</dbReference>
<comment type="caution">
    <text evidence="9">The sequence shown here is derived from an EMBL/GenBank/DDBJ whole genome shotgun (WGS) entry which is preliminary data.</text>
</comment>
<keyword evidence="5 6" id="KW-0472">Membrane</keyword>
<accession>A0A1B9P1C0</accession>
<feature type="domain" description="GGDEF" evidence="8">
    <location>
        <begin position="433"/>
        <end position="566"/>
    </location>
</feature>
<evidence type="ECO:0000256" key="5">
    <source>
        <dbReference type="ARBA" id="ARBA00023136"/>
    </source>
</evidence>
<dbReference type="InterPro" id="IPR001633">
    <property type="entry name" value="EAL_dom"/>
</dbReference>